<feature type="signal peptide" evidence="2">
    <location>
        <begin position="1"/>
        <end position="30"/>
    </location>
</feature>
<feature type="compositionally biased region" description="Basic and acidic residues" evidence="1">
    <location>
        <begin position="444"/>
        <end position="454"/>
    </location>
</feature>
<proteinExistence type="predicted"/>
<evidence type="ECO:0000313" key="3">
    <source>
        <dbReference type="EMBL" id="GHD18462.1"/>
    </source>
</evidence>
<dbReference type="PROSITE" id="PS51318">
    <property type="entry name" value="TAT"/>
    <property type="match status" value="1"/>
</dbReference>
<dbReference type="Gene3D" id="2.160.20.10">
    <property type="entry name" value="Single-stranded right-handed beta-helix, Pectin lyase-like"/>
    <property type="match status" value="1"/>
</dbReference>
<gene>
    <name evidence="3" type="primary">algL</name>
    <name evidence="3" type="ORF">GCM10010334_81340</name>
</gene>
<reference evidence="3" key="2">
    <citation type="submission" date="2020-09" db="EMBL/GenBank/DDBJ databases">
        <authorList>
            <person name="Sun Q."/>
            <person name="Ohkuma M."/>
        </authorList>
    </citation>
    <scope>NUCLEOTIDE SEQUENCE</scope>
    <source>
        <strain evidence="3">JCM 4637</strain>
    </source>
</reference>
<evidence type="ECO:0000313" key="4">
    <source>
        <dbReference type="Proteomes" id="UP000638353"/>
    </source>
</evidence>
<dbReference type="InterPro" id="IPR006311">
    <property type="entry name" value="TAT_signal"/>
</dbReference>
<dbReference type="AlphaFoldDB" id="A0A918X9Y1"/>
<dbReference type="SMART" id="SM00710">
    <property type="entry name" value="PbH1"/>
    <property type="match status" value="5"/>
</dbReference>
<keyword evidence="2" id="KW-0732">Signal</keyword>
<dbReference type="SUPFAM" id="SSF51126">
    <property type="entry name" value="Pectin lyase-like"/>
    <property type="match status" value="1"/>
</dbReference>
<dbReference type="InterPro" id="IPR011050">
    <property type="entry name" value="Pectin_lyase_fold/virulence"/>
</dbReference>
<comment type="caution">
    <text evidence="3">The sequence shown here is derived from an EMBL/GenBank/DDBJ whole genome shotgun (WGS) entry which is preliminary data.</text>
</comment>
<accession>A0A918X9Y1</accession>
<keyword evidence="3" id="KW-0456">Lyase</keyword>
<evidence type="ECO:0000256" key="1">
    <source>
        <dbReference type="SAM" id="MobiDB-lite"/>
    </source>
</evidence>
<sequence length="478" mass="50671">MQRRTFLRSTAVAALTAVPLTTTLAKSATAADIPVDSLAKLQSAINGAAPGDRIVVADGTYTVPSGSAITISGKHGTSDAPITIVAKSRGGVVLRGSNSFVLSNSSNITLSGFAFRQSTQMKIPPNCSSVRLTRNDFQFADTGDKDWVVVQANNSKIDRNHFHNKTTPGIFLIVDGPGSTDMAQDVHIFKNLFSDHSYAGTNGGESVRIGFSGRALSPAKAIVEHNLFERANGDPEAISVKSSNNTVRYNTIRNSRGGIVLRHGNRNRVEGNYLIGGQEGIRLYGNDHVIVNNYLSGLTKTALVIGSGSTRDHNPDETETERRGNDAVDRAVIAHNSLLNNAKHLEGENKSDRTHEPRDVTIADNLLVGNSGSLVTLYDHSGFTWRTNMLWGSAANGNIPTSGFTRADPKLVQGPDGVLRLSSASPAIGAASPVNPGVTDDIDGDQRGSTRDIGADEYATTPALRHPLTTADVGPNAS</sequence>
<reference evidence="3" key="1">
    <citation type="journal article" date="2014" name="Int. J. Syst. Evol. Microbiol.">
        <title>Complete genome sequence of Corynebacterium casei LMG S-19264T (=DSM 44701T), isolated from a smear-ripened cheese.</title>
        <authorList>
            <consortium name="US DOE Joint Genome Institute (JGI-PGF)"/>
            <person name="Walter F."/>
            <person name="Albersmeier A."/>
            <person name="Kalinowski J."/>
            <person name="Ruckert C."/>
        </authorList>
    </citation>
    <scope>NUCLEOTIDE SEQUENCE</scope>
    <source>
        <strain evidence="3">JCM 4637</strain>
    </source>
</reference>
<dbReference type="Proteomes" id="UP000638353">
    <property type="component" value="Unassembled WGS sequence"/>
</dbReference>
<dbReference type="InterPro" id="IPR012334">
    <property type="entry name" value="Pectin_lyas_fold"/>
</dbReference>
<feature type="chain" id="PRO_5036881343" evidence="2">
    <location>
        <begin position="31"/>
        <end position="478"/>
    </location>
</feature>
<organism evidence="3 4">
    <name type="scientific">Streptomyces finlayi</name>
    <dbReference type="NCBI Taxonomy" id="67296"/>
    <lineage>
        <taxon>Bacteria</taxon>
        <taxon>Bacillati</taxon>
        <taxon>Actinomycetota</taxon>
        <taxon>Actinomycetes</taxon>
        <taxon>Kitasatosporales</taxon>
        <taxon>Streptomycetaceae</taxon>
        <taxon>Streptomyces</taxon>
    </lineage>
</organism>
<feature type="region of interest" description="Disordered" evidence="1">
    <location>
        <begin position="427"/>
        <end position="478"/>
    </location>
</feature>
<dbReference type="RefSeq" id="WP_189828364.1">
    <property type="nucleotide sequence ID" value="NZ_BMVC01000030.1"/>
</dbReference>
<dbReference type="CDD" id="cd14251">
    <property type="entry name" value="PL-6"/>
    <property type="match status" value="1"/>
</dbReference>
<protein>
    <submittedName>
        <fullName evidence="3">Lyase</fullName>
    </submittedName>
</protein>
<evidence type="ECO:0000256" key="2">
    <source>
        <dbReference type="SAM" id="SignalP"/>
    </source>
</evidence>
<name>A0A918X9Y1_9ACTN</name>
<dbReference type="Pfam" id="PF14592">
    <property type="entry name" value="Chondroitinas_B"/>
    <property type="match status" value="1"/>
</dbReference>
<dbReference type="InterPro" id="IPR022441">
    <property type="entry name" value="Para_beta_helix_rpt-2"/>
</dbReference>
<dbReference type="EMBL" id="BMVC01000030">
    <property type="protein sequence ID" value="GHD18462.1"/>
    <property type="molecule type" value="Genomic_DNA"/>
</dbReference>
<dbReference type="InterPro" id="IPR006626">
    <property type="entry name" value="PbH1"/>
</dbReference>
<dbReference type="GO" id="GO:0016829">
    <property type="term" value="F:lyase activity"/>
    <property type="evidence" value="ECO:0007669"/>
    <property type="project" value="UniProtKB-KW"/>
</dbReference>
<dbReference type="NCBIfam" id="TIGR03804">
    <property type="entry name" value="para_beta_helix"/>
    <property type="match status" value="1"/>
</dbReference>
<dbReference type="InterPro" id="IPR039513">
    <property type="entry name" value="PL-6"/>
</dbReference>